<comment type="caution">
    <text evidence="6">The sequence shown here is derived from an EMBL/GenBank/DDBJ whole genome shotgun (WGS) entry which is preliminary data.</text>
</comment>
<evidence type="ECO:0000256" key="2">
    <source>
        <dbReference type="SAM" id="MobiDB-lite"/>
    </source>
</evidence>
<keyword evidence="3" id="KW-0732">Signal</keyword>
<feature type="region of interest" description="Disordered" evidence="2">
    <location>
        <begin position="1071"/>
        <end position="1094"/>
    </location>
</feature>
<organism evidence="6 7">
    <name type="scientific">Fusarium circinatum</name>
    <name type="common">Pitch canker fungus</name>
    <name type="synonym">Gibberella circinata</name>
    <dbReference type="NCBI Taxonomy" id="48490"/>
    <lineage>
        <taxon>Eukaryota</taxon>
        <taxon>Fungi</taxon>
        <taxon>Dikarya</taxon>
        <taxon>Ascomycota</taxon>
        <taxon>Pezizomycotina</taxon>
        <taxon>Sordariomycetes</taxon>
        <taxon>Hypocreomycetidae</taxon>
        <taxon>Hypocreales</taxon>
        <taxon>Nectriaceae</taxon>
        <taxon>Fusarium</taxon>
        <taxon>Fusarium fujikuroi species complex</taxon>
    </lineage>
</organism>
<protein>
    <submittedName>
        <fullName evidence="6">NACHT domain-containing protein</fullName>
    </submittedName>
</protein>
<evidence type="ECO:0000259" key="4">
    <source>
        <dbReference type="Pfam" id="PF24883"/>
    </source>
</evidence>
<dbReference type="Gene3D" id="3.40.50.300">
    <property type="entry name" value="P-loop containing nucleotide triphosphate hydrolases"/>
    <property type="match status" value="1"/>
</dbReference>
<feature type="compositionally biased region" description="Basic and acidic residues" evidence="2">
    <location>
        <begin position="1071"/>
        <end position="1082"/>
    </location>
</feature>
<keyword evidence="7" id="KW-1185">Reference proteome</keyword>
<dbReference type="PANTHER" id="PTHR10039">
    <property type="entry name" value="AMELOGENIN"/>
    <property type="match status" value="1"/>
</dbReference>
<name>A0A8H5TGM3_FUSCI</name>
<dbReference type="InterPro" id="IPR056693">
    <property type="entry name" value="DUF7791"/>
</dbReference>
<sequence>MSGLEPLAALGLVCNVLQLVEVGLKTATLCKNAYRTGEPDPELSVHARTLAETASNLTQSLEVSQQPLSHDDSRLLTLAQNCRDAEQEWRKKTPARFLSQQRPRKRARFGAVLQGIVNKPEITRLESQLQKAKESMETDLLVGVFKRLDISKVETDDLQNKLQSLLQATPTSERILHDLIQTQVAIVNAQISYRVDLAGASTETHVTTELASPESRLKSHADQAKDTLLTQAELREDKRRENEAYESLLSSFQYPDMNHRKNEIHRRHKSTFDWIFKGGVLDTTQRVRSDFVRWLKSSEGRYWISGRPGTGKSVLMKFIISDERTIDTLQQWQPQVRILTHFFWKVGSPMQSSFKGFLCSLAYQLFSLDKQHAMECFRQNSDWFRRTGPGDWDSEDLQSLVASYLSLPSRPFCLFVDGIDELLDEDGVGILTAFLDKLQQLSPLLKICMSSRPEQAIRVRLRQGPDLKMQDLTRDDIEQYSRATLEREISVAVSSVNIEGIVRAISLKAEGVFLWAVLVTRSIARGILNGDSQDDIQKRLLKTPKELYDLYLDMWTRLGEDSDLYQSSTALIFKIVLFTWQSHQGPRFNHSLLTSLPVISILELMLASNDDLRSTPVEHFDKLSTADLEQRCNELFTKLPFRTAELLEIGHPYEYRRSPSTSSANELHHPILRYGKLRVEAIHRTVFDFLIEKGERIMKYHKASQEEVFIRIFKACLLRDCLWPEADFYIWSASHLNIKMMTPERDFGRHLAGSRLSAQLHSLLQHVDIMHDSVIIEMLDLVWASFVLISKDAPWHSDLRLNGELPRCKFDYLLRIAPMGFDSYLRDDLIKWNNSRQFDALYQVLTACLDSGRPPCNGFEWAGRQRLIEHILWTISSANSFHISHTSGLHLSKYTLVKASIACVLINAVNNPGYWSSTRKYESHKINDILRMIRGSRHLLCLKDHLLIELYPQSTGLVVAKSIGCRPDDGFEPAIYVEISMSILVQVFLQKLVKYDITLQRHELEETLNLEAFPQTLETVMLGFGGGYFLTPSSTDLPVFQRYCSRELLPEMFGSSNLEDKKWCREKMAEASRDRTKREGHGRTQVKTPSGIEEGIGPKGLNFYPCEACQAKEKI</sequence>
<gene>
    <name evidence="6" type="ORF">FCIRC_9431</name>
</gene>
<dbReference type="AlphaFoldDB" id="A0A8H5TGM3"/>
<reference evidence="7" key="1">
    <citation type="journal article" date="2020" name="BMC Genomics">
        <title>Correction to: Identification and distribution of gene clusters required for synthesis of sphingolipid metabolism inhibitors in diverse species of the filamentous fungus Fusarium.</title>
        <authorList>
            <person name="Kim H.S."/>
            <person name="Lohmar J.M."/>
            <person name="Busman M."/>
            <person name="Brown D.W."/>
            <person name="Naumann T.A."/>
            <person name="Divon H.H."/>
            <person name="Lysoe E."/>
            <person name="Uhlig S."/>
            <person name="Proctor R.H."/>
        </authorList>
    </citation>
    <scope>NUCLEOTIDE SEQUENCE [LARGE SCALE GENOMIC DNA]</scope>
    <source>
        <strain evidence="7">NRRL 25331</strain>
    </source>
</reference>
<evidence type="ECO:0000259" key="5">
    <source>
        <dbReference type="Pfam" id="PF25053"/>
    </source>
</evidence>
<evidence type="ECO:0000313" key="6">
    <source>
        <dbReference type="EMBL" id="KAF5668955.1"/>
    </source>
</evidence>
<keyword evidence="1" id="KW-0677">Repeat</keyword>
<feature type="domain" description="Nephrocystin 3-like N-terminal" evidence="4">
    <location>
        <begin position="289"/>
        <end position="452"/>
    </location>
</feature>
<accession>A0A8H5TGM3</accession>
<dbReference type="Pfam" id="PF25053">
    <property type="entry name" value="DUF7791"/>
    <property type="match status" value="1"/>
</dbReference>
<evidence type="ECO:0000313" key="7">
    <source>
        <dbReference type="Proteomes" id="UP000572754"/>
    </source>
</evidence>
<dbReference type="InterPro" id="IPR027417">
    <property type="entry name" value="P-loop_NTPase"/>
</dbReference>
<feature type="chain" id="PRO_5034971202" evidence="3">
    <location>
        <begin position="19"/>
        <end position="1115"/>
    </location>
</feature>
<dbReference type="EMBL" id="JAAQPE010000331">
    <property type="protein sequence ID" value="KAF5668955.1"/>
    <property type="molecule type" value="Genomic_DNA"/>
</dbReference>
<evidence type="ECO:0000256" key="1">
    <source>
        <dbReference type="ARBA" id="ARBA00022737"/>
    </source>
</evidence>
<evidence type="ECO:0000256" key="3">
    <source>
        <dbReference type="SAM" id="SignalP"/>
    </source>
</evidence>
<dbReference type="InterPro" id="IPR056884">
    <property type="entry name" value="NPHP3-like_N"/>
</dbReference>
<feature type="signal peptide" evidence="3">
    <location>
        <begin position="1"/>
        <end position="18"/>
    </location>
</feature>
<dbReference type="Proteomes" id="UP000572754">
    <property type="component" value="Unassembled WGS sequence"/>
</dbReference>
<dbReference type="PANTHER" id="PTHR10039:SF5">
    <property type="entry name" value="NACHT DOMAIN-CONTAINING PROTEIN"/>
    <property type="match status" value="1"/>
</dbReference>
<dbReference type="SUPFAM" id="SSF52540">
    <property type="entry name" value="P-loop containing nucleoside triphosphate hydrolases"/>
    <property type="match status" value="1"/>
</dbReference>
<reference evidence="6 7" key="2">
    <citation type="submission" date="2020-05" db="EMBL/GenBank/DDBJ databases">
        <title>Identification and distribution of gene clusters putatively required for synthesis of sphingolipid metabolism inhibitors in phylogenetically diverse species of the filamentous fungus Fusarium.</title>
        <authorList>
            <person name="Kim H.-S."/>
            <person name="Busman M."/>
            <person name="Brown D.W."/>
            <person name="Divon H."/>
            <person name="Uhlig S."/>
            <person name="Proctor R.H."/>
        </authorList>
    </citation>
    <scope>NUCLEOTIDE SEQUENCE [LARGE SCALE GENOMIC DNA]</scope>
    <source>
        <strain evidence="6 7">NRRL 25331</strain>
    </source>
</reference>
<proteinExistence type="predicted"/>
<dbReference type="Pfam" id="PF24883">
    <property type="entry name" value="NPHP3_N"/>
    <property type="match status" value="1"/>
</dbReference>
<feature type="domain" description="DUF7791" evidence="5">
    <location>
        <begin position="564"/>
        <end position="698"/>
    </location>
</feature>